<protein>
    <recommendedName>
        <fullName evidence="3">Porin</fullName>
    </recommendedName>
</protein>
<evidence type="ECO:0000313" key="1">
    <source>
        <dbReference type="EMBL" id="ETR72922.1"/>
    </source>
</evidence>
<organism evidence="1 2">
    <name type="scientific">Candidatus Magnetoglobus multicellularis str. Araruama</name>
    <dbReference type="NCBI Taxonomy" id="890399"/>
    <lineage>
        <taxon>Bacteria</taxon>
        <taxon>Pseudomonadati</taxon>
        <taxon>Thermodesulfobacteriota</taxon>
        <taxon>Desulfobacteria</taxon>
        <taxon>Desulfobacterales</taxon>
        <taxon>Desulfobacteraceae</taxon>
        <taxon>Candidatus Magnetoglobus</taxon>
    </lineage>
</organism>
<dbReference type="SUPFAM" id="SSF56935">
    <property type="entry name" value="Porins"/>
    <property type="match status" value="1"/>
</dbReference>
<dbReference type="Proteomes" id="UP000189670">
    <property type="component" value="Unassembled WGS sequence"/>
</dbReference>
<accession>A0A1V1PDC5</accession>
<sequence length="378" mass="42373">MNQKKFLITIVFVCLMTSPGYSLELNQLTVENPLIFDISGTLQALITKSQIDDLDDDVDIHRFRLNVSGKLNPNVSIVTEFELGGNMSPETKWQSGTGGTPRMKILDETADETSIAAGGRYAQKDMGSDSRLVQAYMQFSYFKKLKIQIGQMARGSNYELNTPLNKLETINYSTNVGHFGKMTRGIKFILSPFSFMKIGIGIDDSVGGITGGTDEPKAKFSTGAKIVLIPWKKHLSFKLCGRHVPVTNEMPDANGFVTGAKFKYKGLNLIGEFYHLHVNPANSGDKKKVKGNICSWYMHASYIIPKTKLQLVSRYNYFDKRMRDRNSDQLKAKANYYMEIITAGINYNFSPHSRLQVMYDVVDGPENDSIDAQVEVSF</sequence>
<dbReference type="InterPro" id="IPR023614">
    <property type="entry name" value="Porin_dom_sf"/>
</dbReference>
<evidence type="ECO:0008006" key="3">
    <source>
        <dbReference type="Google" id="ProtNLM"/>
    </source>
</evidence>
<gene>
    <name evidence="1" type="ORF">OMM_01339</name>
</gene>
<dbReference type="Gene3D" id="2.40.160.10">
    <property type="entry name" value="Porin"/>
    <property type="match status" value="1"/>
</dbReference>
<proteinExistence type="predicted"/>
<dbReference type="EMBL" id="ATBP01000100">
    <property type="protein sequence ID" value="ETR72922.1"/>
    <property type="molecule type" value="Genomic_DNA"/>
</dbReference>
<reference evidence="2" key="1">
    <citation type="submission" date="2012-11" db="EMBL/GenBank/DDBJ databases">
        <authorList>
            <person name="Lucero-Rivera Y.E."/>
            <person name="Tovar-Ramirez D."/>
        </authorList>
    </citation>
    <scope>NUCLEOTIDE SEQUENCE [LARGE SCALE GENOMIC DNA]</scope>
    <source>
        <strain evidence="2">Araruama</strain>
    </source>
</reference>
<dbReference type="AlphaFoldDB" id="A0A1V1PDC5"/>
<name>A0A1V1PDC5_9BACT</name>
<comment type="caution">
    <text evidence="1">The sequence shown here is derived from an EMBL/GenBank/DDBJ whole genome shotgun (WGS) entry which is preliminary data.</text>
</comment>
<evidence type="ECO:0000313" key="2">
    <source>
        <dbReference type="Proteomes" id="UP000189670"/>
    </source>
</evidence>